<protein>
    <recommendedName>
        <fullName evidence="3">Type II toxin-antitoxin system RelE/ParE family toxin</fullName>
    </recommendedName>
</protein>
<reference evidence="2" key="1">
    <citation type="submission" date="2017-09" db="EMBL/GenBank/DDBJ databases">
        <title>Depth-based differentiation of microbial function through sediment-hosted aquifers and enrichment of novel symbionts in the deep terrestrial subsurface.</title>
        <authorList>
            <person name="Probst A.J."/>
            <person name="Ladd B."/>
            <person name="Jarett J.K."/>
            <person name="Geller-Mcgrath D.E."/>
            <person name="Sieber C.M.K."/>
            <person name="Emerson J.B."/>
            <person name="Anantharaman K."/>
            <person name="Thomas B.C."/>
            <person name="Malmstrom R."/>
            <person name="Stieglmeier M."/>
            <person name="Klingl A."/>
            <person name="Woyke T."/>
            <person name="Ryan C.M."/>
            <person name="Banfield J.F."/>
        </authorList>
    </citation>
    <scope>NUCLEOTIDE SEQUENCE [LARGE SCALE GENOMIC DNA]</scope>
</reference>
<dbReference type="Proteomes" id="UP000230556">
    <property type="component" value="Unassembled WGS sequence"/>
</dbReference>
<dbReference type="EMBL" id="PFFO01000102">
    <property type="protein sequence ID" value="PIW07768.1"/>
    <property type="molecule type" value="Genomic_DNA"/>
</dbReference>
<feature type="non-terminal residue" evidence="1">
    <location>
        <position position="1"/>
    </location>
</feature>
<accession>A0A2M7FP70</accession>
<evidence type="ECO:0000313" key="2">
    <source>
        <dbReference type="Proteomes" id="UP000230556"/>
    </source>
</evidence>
<dbReference type="Pfam" id="PF05973">
    <property type="entry name" value="Gp49"/>
    <property type="match status" value="1"/>
</dbReference>
<dbReference type="AlphaFoldDB" id="A0A2M7FP70"/>
<evidence type="ECO:0000313" key="1">
    <source>
        <dbReference type="EMBL" id="PIW07768.1"/>
    </source>
</evidence>
<proteinExistence type="predicted"/>
<sequence length="76" mass="9268">IQEYGLNQEVLNLKKLQGYDYWEIRILGKHNTRIFCYQLKNIVYILHIFHKYTQKTKLKDLHIGQRSLETLLSKYI</sequence>
<evidence type="ECO:0008006" key="3">
    <source>
        <dbReference type="Google" id="ProtNLM"/>
    </source>
</evidence>
<comment type="caution">
    <text evidence="1">The sequence shown here is derived from an EMBL/GenBank/DDBJ whole genome shotgun (WGS) entry which is preliminary data.</text>
</comment>
<dbReference type="InterPro" id="IPR009241">
    <property type="entry name" value="HigB-like"/>
</dbReference>
<gene>
    <name evidence="1" type="ORF">COW38_02295</name>
</gene>
<organism evidence="1 2">
    <name type="scientific">Candidatus Collierbacteria bacterium CG17_big_fil_post_rev_8_21_14_2_50_45_7</name>
    <dbReference type="NCBI Taxonomy" id="1974536"/>
    <lineage>
        <taxon>Bacteria</taxon>
        <taxon>Candidatus Collieribacteriota</taxon>
    </lineage>
</organism>
<name>A0A2M7FP70_9BACT</name>